<dbReference type="PROSITE" id="PS01228">
    <property type="entry name" value="COF_1"/>
    <property type="match status" value="1"/>
</dbReference>
<dbReference type="InterPro" id="IPR023214">
    <property type="entry name" value="HAD_sf"/>
</dbReference>
<dbReference type="EMBL" id="WMIE01000003">
    <property type="protein sequence ID" value="MTH77779.1"/>
    <property type="molecule type" value="Genomic_DNA"/>
</dbReference>
<dbReference type="InterPro" id="IPR041492">
    <property type="entry name" value="HAD_2"/>
</dbReference>
<dbReference type="RefSeq" id="WP_155095139.1">
    <property type="nucleotide sequence ID" value="NZ_WMIE01000003.1"/>
</dbReference>
<evidence type="ECO:0000313" key="1">
    <source>
        <dbReference type="EMBL" id="MTH77779.1"/>
    </source>
</evidence>
<name>A0A6L6JAQ5_9RHOB</name>
<accession>A0A6L6JAQ5</accession>
<dbReference type="SUPFAM" id="SSF56784">
    <property type="entry name" value="HAD-like"/>
    <property type="match status" value="1"/>
</dbReference>
<dbReference type="OrthoDB" id="9793014at2"/>
<dbReference type="PANTHER" id="PTHR43434">
    <property type="entry name" value="PHOSPHOGLYCOLATE PHOSPHATASE"/>
    <property type="match status" value="1"/>
</dbReference>
<dbReference type="InterPro" id="IPR036412">
    <property type="entry name" value="HAD-like_sf"/>
</dbReference>
<dbReference type="AlphaFoldDB" id="A0A6L6JAQ5"/>
<dbReference type="SFLD" id="SFLDS00003">
    <property type="entry name" value="Haloacid_Dehalogenase"/>
    <property type="match status" value="1"/>
</dbReference>
<dbReference type="SFLD" id="SFLDG01129">
    <property type="entry name" value="C1.5:_HAD__Beta-PGM__Phosphata"/>
    <property type="match status" value="1"/>
</dbReference>
<comment type="caution">
    <text evidence="1">The sequence shown here is derived from an EMBL/GenBank/DDBJ whole genome shotgun (WGS) entry which is preliminary data.</text>
</comment>
<keyword evidence="1" id="KW-0378">Hydrolase</keyword>
<protein>
    <submittedName>
        <fullName evidence="1">HAD-IA family hydrolase</fullName>
    </submittedName>
</protein>
<dbReference type="InterPro" id="IPR006439">
    <property type="entry name" value="HAD-SF_hydro_IA"/>
</dbReference>
<dbReference type="Gene3D" id="3.40.50.1000">
    <property type="entry name" value="HAD superfamily/HAD-like"/>
    <property type="match status" value="1"/>
</dbReference>
<dbReference type="GO" id="GO:0008967">
    <property type="term" value="F:phosphoglycolate phosphatase activity"/>
    <property type="evidence" value="ECO:0007669"/>
    <property type="project" value="TreeGrafter"/>
</dbReference>
<dbReference type="Pfam" id="PF13419">
    <property type="entry name" value="HAD_2"/>
    <property type="match status" value="1"/>
</dbReference>
<organism evidence="1 2">
    <name type="scientific">Paracoccus aestuariivivens</name>
    <dbReference type="NCBI Taxonomy" id="1820333"/>
    <lineage>
        <taxon>Bacteria</taxon>
        <taxon>Pseudomonadati</taxon>
        <taxon>Pseudomonadota</taxon>
        <taxon>Alphaproteobacteria</taxon>
        <taxon>Rhodobacterales</taxon>
        <taxon>Paracoccaceae</taxon>
        <taxon>Paracoccus</taxon>
    </lineage>
</organism>
<dbReference type="InterPro" id="IPR023198">
    <property type="entry name" value="PGP-like_dom2"/>
</dbReference>
<dbReference type="Proteomes" id="UP000478183">
    <property type="component" value="Unassembled WGS sequence"/>
</dbReference>
<keyword evidence="2" id="KW-1185">Reference proteome</keyword>
<sequence length="224" mass="23671">MRLVVFDVDGTLVNSQHEIVEAMNYGLRGVGLPEMQPQEILSIVGLSLPVAIARLLPGATPDLHERVVLGYREAFVAARAKGVVPPLYAGALDCLDALAAQDDVLLGIATGKPMRGLMAVLEAHGLTQRFVTRQTADGHPSKPHPAMLESALSETGVAASRTAMVGDTVFDIEMARAAGVTGFGVDWGYHPTVDLHGAGAALVAPDYPSLTQSLLEWTKQEQVA</sequence>
<gene>
    <name evidence="1" type="ORF">GL286_08585</name>
</gene>
<dbReference type="Gene3D" id="1.10.150.240">
    <property type="entry name" value="Putative phosphatase, domain 2"/>
    <property type="match status" value="1"/>
</dbReference>
<dbReference type="GO" id="GO:0005829">
    <property type="term" value="C:cytosol"/>
    <property type="evidence" value="ECO:0007669"/>
    <property type="project" value="TreeGrafter"/>
</dbReference>
<reference evidence="1 2" key="1">
    <citation type="submission" date="2019-11" db="EMBL/GenBank/DDBJ databases">
        <authorList>
            <person name="Dong K."/>
        </authorList>
    </citation>
    <scope>NUCLEOTIDE SEQUENCE [LARGE SCALE GENOMIC DNA]</scope>
    <source>
        <strain evidence="1 2">NBRC 111993</strain>
    </source>
</reference>
<dbReference type="InterPro" id="IPR050155">
    <property type="entry name" value="HAD-like_hydrolase_sf"/>
</dbReference>
<proteinExistence type="predicted"/>
<dbReference type="NCBIfam" id="TIGR01549">
    <property type="entry name" value="HAD-SF-IA-v1"/>
    <property type="match status" value="1"/>
</dbReference>
<dbReference type="GO" id="GO:0006281">
    <property type="term" value="P:DNA repair"/>
    <property type="evidence" value="ECO:0007669"/>
    <property type="project" value="TreeGrafter"/>
</dbReference>
<evidence type="ECO:0000313" key="2">
    <source>
        <dbReference type="Proteomes" id="UP000478183"/>
    </source>
</evidence>
<dbReference type="PANTHER" id="PTHR43434:SF24">
    <property type="entry name" value="HYDROLASE-RELATED"/>
    <property type="match status" value="1"/>
</dbReference>